<organism evidence="6 7">
    <name type="scientific">Clostridium rhizosphaerae</name>
    <dbReference type="NCBI Taxonomy" id="2803861"/>
    <lineage>
        <taxon>Bacteria</taxon>
        <taxon>Bacillati</taxon>
        <taxon>Bacillota</taxon>
        <taxon>Clostridia</taxon>
        <taxon>Eubacteriales</taxon>
        <taxon>Clostridiaceae</taxon>
        <taxon>Clostridium</taxon>
    </lineage>
</organism>
<evidence type="ECO:0000256" key="1">
    <source>
        <dbReference type="ARBA" id="ARBA00001933"/>
    </source>
</evidence>
<dbReference type="SUPFAM" id="SSF56752">
    <property type="entry name" value="D-aminoacid aminotransferase-like PLP-dependent enzymes"/>
    <property type="match status" value="1"/>
</dbReference>
<keyword evidence="6" id="KW-0032">Aminotransferase</keyword>
<dbReference type="EMBL" id="JAESWC010000018">
    <property type="protein sequence ID" value="MBL4938026.1"/>
    <property type="molecule type" value="Genomic_DNA"/>
</dbReference>
<dbReference type="InterPro" id="IPR043131">
    <property type="entry name" value="BCAT-like_N"/>
</dbReference>
<dbReference type="Gene3D" id="3.20.10.10">
    <property type="entry name" value="D-amino Acid Aminotransferase, subunit A, domain 2"/>
    <property type="match status" value="1"/>
</dbReference>
<dbReference type="InterPro" id="IPR050571">
    <property type="entry name" value="Class-IV_PLP-Dep_Aminotrnsfr"/>
</dbReference>
<dbReference type="Proteomes" id="UP000632377">
    <property type="component" value="Unassembled WGS sequence"/>
</dbReference>
<evidence type="ECO:0000313" key="7">
    <source>
        <dbReference type="Proteomes" id="UP000632377"/>
    </source>
</evidence>
<protein>
    <submittedName>
        <fullName evidence="6">Aminotransferase class IV family protein</fullName>
    </submittedName>
</protein>
<evidence type="ECO:0000256" key="2">
    <source>
        <dbReference type="ARBA" id="ARBA00009320"/>
    </source>
</evidence>
<dbReference type="InterPro" id="IPR043132">
    <property type="entry name" value="BCAT-like_C"/>
</dbReference>
<proteinExistence type="inferred from homology"/>
<dbReference type="CDD" id="cd00449">
    <property type="entry name" value="PLPDE_IV"/>
    <property type="match status" value="1"/>
</dbReference>
<gene>
    <name evidence="6" type="ORF">JK636_20145</name>
</gene>
<keyword evidence="6" id="KW-0808">Transferase</keyword>
<dbReference type="RefSeq" id="WP_202750765.1">
    <property type="nucleotide sequence ID" value="NZ_JAESWC010000018.1"/>
</dbReference>
<reference evidence="6 7" key="1">
    <citation type="submission" date="2021-01" db="EMBL/GenBank/DDBJ databases">
        <title>Genome public.</title>
        <authorList>
            <person name="Liu C."/>
            <person name="Sun Q."/>
        </authorList>
    </citation>
    <scope>NUCLEOTIDE SEQUENCE [LARGE SCALE GENOMIC DNA]</scope>
    <source>
        <strain evidence="6 7">YIM B02515</strain>
    </source>
</reference>
<comment type="similarity">
    <text evidence="2 4">Belongs to the class-IV pyridoxal-phosphate-dependent aminotransferase family.</text>
</comment>
<dbReference type="GO" id="GO:0008483">
    <property type="term" value="F:transaminase activity"/>
    <property type="evidence" value="ECO:0007669"/>
    <property type="project" value="UniProtKB-KW"/>
</dbReference>
<dbReference type="Pfam" id="PF01063">
    <property type="entry name" value="Aminotran_4"/>
    <property type="match status" value="1"/>
</dbReference>
<comment type="cofactor">
    <cofactor evidence="1 5">
        <name>pyridoxal 5'-phosphate</name>
        <dbReference type="ChEBI" id="CHEBI:597326"/>
    </cofactor>
</comment>
<keyword evidence="3 5" id="KW-0663">Pyridoxal phosphate</keyword>
<dbReference type="InterPro" id="IPR018300">
    <property type="entry name" value="Aminotrans_IV_CS"/>
</dbReference>
<evidence type="ECO:0000256" key="4">
    <source>
        <dbReference type="RuleBase" id="RU004106"/>
    </source>
</evidence>
<dbReference type="PANTHER" id="PTHR42743:SF11">
    <property type="entry name" value="AMINODEOXYCHORISMATE LYASE"/>
    <property type="match status" value="1"/>
</dbReference>
<dbReference type="InterPro" id="IPR036038">
    <property type="entry name" value="Aminotransferase-like"/>
</dbReference>
<keyword evidence="7" id="KW-1185">Reference proteome</keyword>
<name>A0ABS1TF74_9CLOT</name>
<dbReference type="Gene3D" id="3.30.470.10">
    <property type="match status" value="1"/>
</dbReference>
<comment type="caution">
    <text evidence="6">The sequence shown here is derived from an EMBL/GenBank/DDBJ whole genome shotgun (WGS) entry which is preliminary data.</text>
</comment>
<evidence type="ECO:0000313" key="6">
    <source>
        <dbReference type="EMBL" id="MBL4938026.1"/>
    </source>
</evidence>
<dbReference type="PANTHER" id="PTHR42743">
    <property type="entry name" value="AMINO-ACID AMINOTRANSFERASE"/>
    <property type="match status" value="1"/>
</dbReference>
<dbReference type="PROSITE" id="PS00770">
    <property type="entry name" value="AA_TRANSFER_CLASS_4"/>
    <property type="match status" value="1"/>
</dbReference>
<accession>A0ABS1TF74</accession>
<sequence length="279" mass="32284">MSECYGEYFIENGKILDCNKFSDEYVMQGTSLYEVIRIIDSVPVFLERHLDRLDNSAKLANKKLWMSKKNIKDAILELIKANKTNEGNIKIIFNYGNVERENNNTFLVYFIEHHYPSAEQYSLGVPAILCFKERSNPNAKIINNNFRSETDEKIKSSNSYEAILVDRNNYITEGSRSNIFMVKDNCVITAPLEAVLPGITREIIIEICKKEEINFFEKNVSFNQISDLDALFITGTSPKILPISKVDDFVFKSSTNIIVQSIMRHYNRIIEEYIKENKK</sequence>
<evidence type="ECO:0000256" key="3">
    <source>
        <dbReference type="ARBA" id="ARBA00022898"/>
    </source>
</evidence>
<dbReference type="InterPro" id="IPR001544">
    <property type="entry name" value="Aminotrans_IV"/>
</dbReference>
<evidence type="ECO:0000256" key="5">
    <source>
        <dbReference type="RuleBase" id="RU004516"/>
    </source>
</evidence>